<dbReference type="GO" id="GO:0051607">
    <property type="term" value="P:defense response to virus"/>
    <property type="evidence" value="ECO:0007669"/>
    <property type="project" value="UniProtKB-KW"/>
</dbReference>
<dbReference type="STRING" id="194197.BWD09_00690"/>
<evidence type="ECO:0000256" key="2">
    <source>
        <dbReference type="ARBA" id="ARBA00016109"/>
    </source>
</evidence>
<comment type="similarity">
    <text evidence="1">Belongs to the CRISPR-associated Csm4 family.</text>
</comment>
<feature type="compositionally biased region" description="Polar residues" evidence="5">
    <location>
        <begin position="126"/>
        <end position="136"/>
    </location>
</feature>
<dbReference type="InterPro" id="IPR005510">
    <property type="entry name" value="Csm4"/>
</dbReference>
<evidence type="ECO:0000256" key="5">
    <source>
        <dbReference type="SAM" id="MobiDB-lite"/>
    </source>
</evidence>
<comment type="caution">
    <text evidence="6">The sequence shown here is derived from an EMBL/GenBank/DDBJ whole genome shotgun (WGS) entry which is preliminary data.</text>
</comment>
<gene>
    <name evidence="6" type="ORF">BWD09_00690</name>
</gene>
<dbReference type="AlphaFoldDB" id="A0A1X3DFY1"/>
<dbReference type="GeneID" id="94580601"/>
<dbReference type="EMBL" id="MTBO01000001">
    <property type="protein sequence ID" value="OSI18810.1"/>
    <property type="molecule type" value="Genomic_DNA"/>
</dbReference>
<sequence>MQAYKLILRPETAFGTPLVGDTLFGQICWGIVEQYGTETLKNCLQGYTENRPFLVVSDAFPEGFLPLPALPSDYWQEGAETDRKKLKKKQWLPESALGSDSRLWQQQALSSADISPNLVGSHRQPHNSLNRQTHTTGAGGQFAPHESEQIWYGSGSLWTVYCLLDEGRLKKEQLQQVLENTGRSGYGRDASAGLGKFSLEAFEESDLFQCHAAGNAVFTLAASCPQGLGYNPERSYYHTQTRFGRHGNIQARSSRPFKQPVLMAQTGAVFSGTAAGSPYIGQGIGGVSLSQPQAVHQGYAPALFFDLNTEALN</sequence>
<organism evidence="6 7">
    <name type="scientific">Neisseria dentiae</name>
    <dbReference type="NCBI Taxonomy" id="194197"/>
    <lineage>
        <taxon>Bacteria</taxon>
        <taxon>Pseudomonadati</taxon>
        <taxon>Pseudomonadota</taxon>
        <taxon>Betaproteobacteria</taxon>
        <taxon>Neisseriales</taxon>
        <taxon>Neisseriaceae</taxon>
        <taxon>Neisseria</taxon>
    </lineage>
</organism>
<feature type="region of interest" description="Disordered" evidence="5">
    <location>
        <begin position="120"/>
        <end position="142"/>
    </location>
</feature>
<evidence type="ECO:0000256" key="4">
    <source>
        <dbReference type="ARBA" id="ARBA00023118"/>
    </source>
</evidence>
<proteinExistence type="inferred from homology"/>
<name>A0A1X3DFY1_9NEIS</name>
<keyword evidence="4" id="KW-0051">Antiviral defense</keyword>
<protein>
    <recommendedName>
        <fullName evidence="2">CRISPR system Cms protein Csm4</fullName>
    </recommendedName>
</protein>
<dbReference type="Proteomes" id="UP000193118">
    <property type="component" value="Unassembled WGS sequence"/>
</dbReference>
<keyword evidence="3" id="KW-0694">RNA-binding</keyword>
<evidence type="ECO:0000313" key="6">
    <source>
        <dbReference type="EMBL" id="OSI18810.1"/>
    </source>
</evidence>
<evidence type="ECO:0000313" key="7">
    <source>
        <dbReference type="Proteomes" id="UP000193118"/>
    </source>
</evidence>
<dbReference type="NCBIfam" id="TIGR01903">
    <property type="entry name" value="cas5_csm4"/>
    <property type="match status" value="1"/>
</dbReference>
<accession>A0A1X3DFY1</accession>
<evidence type="ECO:0000256" key="3">
    <source>
        <dbReference type="ARBA" id="ARBA00022884"/>
    </source>
</evidence>
<keyword evidence="7" id="KW-1185">Reference proteome</keyword>
<reference evidence="7" key="1">
    <citation type="submission" date="2017-01" db="EMBL/GenBank/DDBJ databases">
        <authorList>
            <person name="Wolfgang W.J."/>
            <person name="Cole J."/>
            <person name="Wroblewski D."/>
            <person name="Mcginnis J."/>
            <person name="Musser K.A."/>
        </authorList>
    </citation>
    <scope>NUCLEOTIDE SEQUENCE [LARGE SCALE GENOMIC DNA]</scope>
    <source>
        <strain evidence="7">DSM 19151</strain>
    </source>
</reference>
<dbReference type="RefSeq" id="WP_085364816.1">
    <property type="nucleotide sequence ID" value="NZ_CAUJPZ010000043.1"/>
</dbReference>
<evidence type="ECO:0000256" key="1">
    <source>
        <dbReference type="ARBA" id="ARBA00005772"/>
    </source>
</evidence>
<dbReference type="OrthoDB" id="9790529at2"/>
<dbReference type="GO" id="GO:0003723">
    <property type="term" value="F:RNA binding"/>
    <property type="evidence" value="ECO:0007669"/>
    <property type="project" value="UniProtKB-KW"/>
</dbReference>